<dbReference type="CDD" id="cd00293">
    <property type="entry name" value="USP-like"/>
    <property type="match status" value="2"/>
</dbReference>
<feature type="domain" description="UspA" evidence="2">
    <location>
        <begin position="171"/>
        <end position="312"/>
    </location>
</feature>
<evidence type="ECO:0000256" key="1">
    <source>
        <dbReference type="ARBA" id="ARBA00008791"/>
    </source>
</evidence>
<proteinExistence type="inferred from homology"/>
<dbReference type="AlphaFoldDB" id="A0A382IAX1"/>
<comment type="similarity">
    <text evidence="1">Belongs to the universal stress protein A family.</text>
</comment>
<evidence type="ECO:0000259" key="2">
    <source>
        <dbReference type="Pfam" id="PF00582"/>
    </source>
</evidence>
<dbReference type="InterPro" id="IPR006015">
    <property type="entry name" value="Universal_stress_UspA"/>
</dbReference>
<organism evidence="3">
    <name type="scientific">marine metagenome</name>
    <dbReference type="NCBI Taxonomy" id="408172"/>
    <lineage>
        <taxon>unclassified sequences</taxon>
        <taxon>metagenomes</taxon>
        <taxon>ecological metagenomes</taxon>
    </lineage>
</organism>
<dbReference type="Gene3D" id="3.40.50.620">
    <property type="entry name" value="HUPs"/>
    <property type="match status" value="2"/>
</dbReference>
<dbReference type="PRINTS" id="PR01438">
    <property type="entry name" value="UNVRSLSTRESS"/>
</dbReference>
<evidence type="ECO:0000313" key="3">
    <source>
        <dbReference type="EMBL" id="SVB95871.1"/>
    </source>
</evidence>
<sequence>MSLESWEEDWDMYTKILVPLDGSKTAETILPNVMRLARESTSKVVLLTVDAPGLDSKKVGPSWSNMGDALATLERPDAQMKAYMDSAASMLAGMGVEATTVTVAGGAAEEILIYATDNGCDLIAMSTRGRSALKRGLMGSVTDAVVRASDVPVLAVGPKSVEGKDLDGSIRSIAVPLDGSDMAETVLPHVEKLANLLSLDVFLLRVVRMVPWAYGAHERVPMDTTNIETALELEAKEYLATVADRFTAKGITCRTEVLHGVPWDKIVNFSTTTNDMMVAISTHGRSGITRFVLGSVADMLIRSLETPVLVVRPL</sequence>
<dbReference type="SUPFAM" id="SSF52402">
    <property type="entry name" value="Adenine nucleotide alpha hydrolases-like"/>
    <property type="match status" value="2"/>
</dbReference>
<dbReference type="PANTHER" id="PTHR46268:SF6">
    <property type="entry name" value="UNIVERSAL STRESS PROTEIN UP12"/>
    <property type="match status" value="1"/>
</dbReference>
<dbReference type="PANTHER" id="PTHR46268">
    <property type="entry name" value="STRESS RESPONSE PROTEIN NHAX"/>
    <property type="match status" value="1"/>
</dbReference>
<dbReference type="InterPro" id="IPR006016">
    <property type="entry name" value="UspA"/>
</dbReference>
<accession>A0A382IAX1</accession>
<gene>
    <name evidence="3" type="ORF">METZ01_LOCUS248725</name>
</gene>
<feature type="domain" description="UspA" evidence="2">
    <location>
        <begin position="12"/>
        <end position="156"/>
    </location>
</feature>
<reference evidence="3" key="1">
    <citation type="submission" date="2018-05" db="EMBL/GenBank/DDBJ databases">
        <authorList>
            <person name="Lanie J.A."/>
            <person name="Ng W.-L."/>
            <person name="Kazmierczak K.M."/>
            <person name="Andrzejewski T.M."/>
            <person name="Davidsen T.M."/>
            <person name="Wayne K.J."/>
            <person name="Tettelin H."/>
            <person name="Glass J.I."/>
            <person name="Rusch D."/>
            <person name="Podicherti R."/>
            <person name="Tsui H.-C.T."/>
            <person name="Winkler M.E."/>
        </authorList>
    </citation>
    <scope>NUCLEOTIDE SEQUENCE</scope>
</reference>
<dbReference type="Pfam" id="PF00582">
    <property type="entry name" value="Usp"/>
    <property type="match status" value="2"/>
</dbReference>
<dbReference type="EMBL" id="UINC01065814">
    <property type="protein sequence ID" value="SVB95871.1"/>
    <property type="molecule type" value="Genomic_DNA"/>
</dbReference>
<dbReference type="InterPro" id="IPR014729">
    <property type="entry name" value="Rossmann-like_a/b/a_fold"/>
</dbReference>
<protein>
    <recommendedName>
        <fullName evidence="2">UspA domain-containing protein</fullName>
    </recommendedName>
</protein>
<name>A0A382IAX1_9ZZZZ</name>